<reference evidence="2 3" key="1">
    <citation type="submission" date="2016-10" db="EMBL/GenBank/DDBJ databases">
        <authorList>
            <person name="de Groot N.N."/>
        </authorList>
    </citation>
    <scope>NUCLEOTIDE SEQUENCE [LARGE SCALE GENOMIC DNA]</scope>
    <source>
        <strain evidence="2 3">DSM 26000</strain>
    </source>
</reference>
<protein>
    <submittedName>
        <fullName evidence="2">Uncharacterized protein</fullName>
    </submittedName>
</protein>
<feature type="transmembrane region" description="Helical" evidence="1">
    <location>
        <begin position="6"/>
        <end position="22"/>
    </location>
</feature>
<keyword evidence="1" id="KW-0472">Membrane</keyword>
<dbReference type="AlphaFoldDB" id="A0A1I3FGI5"/>
<dbReference type="RefSeq" id="WP_090079387.1">
    <property type="nucleotide sequence ID" value="NZ_FOQT01000002.1"/>
</dbReference>
<keyword evidence="3" id="KW-1185">Reference proteome</keyword>
<evidence type="ECO:0000256" key="1">
    <source>
        <dbReference type="SAM" id="Phobius"/>
    </source>
</evidence>
<name>A0A1I3FGI5_9FLAO</name>
<dbReference type="EMBL" id="FOQT01000002">
    <property type="protein sequence ID" value="SFI10325.1"/>
    <property type="molecule type" value="Genomic_DNA"/>
</dbReference>
<gene>
    <name evidence="2" type="ORF">SAMN05443292_1370</name>
</gene>
<evidence type="ECO:0000313" key="3">
    <source>
        <dbReference type="Proteomes" id="UP000198931"/>
    </source>
</evidence>
<keyword evidence="1" id="KW-1133">Transmembrane helix</keyword>
<dbReference type="OrthoDB" id="1265145at2"/>
<accession>A0A1I3FGI5</accession>
<keyword evidence="1" id="KW-0812">Transmembrane</keyword>
<dbReference type="Proteomes" id="UP000198931">
    <property type="component" value="Unassembled WGS sequence"/>
</dbReference>
<sequence>MLKDILDVIIVVIIVSFVWRLLKRLFVGSVVKNFQQKNPQNNPSADQPQEPHITNRVHWDAETVDYEEVKEPNNKSN</sequence>
<evidence type="ECO:0000313" key="2">
    <source>
        <dbReference type="EMBL" id="SFI10325.1"/>
    </source>
</evidence>
<proteinExistence type="predicted"/>
<organism evidence="2 3">
    <name type="scientific">Halpernia frigidisoli</name>
    <dbReference type="NCBI Taxonomy" id="1125876"/>
    <lineage>
        <taxon>Bacteria</taxon>
        <taxon>Pseudomonadati</taxon>
        <taxon>Bacteroidota</taxon>
        <taxon>Flavobacteriia</taxon>
        <taxon>Flavobacteriales</taxon>
        <taxon>Weeksellaceae</taxon>
        <taxon>Chryseobacterium group</taxon>
        <taxon>Halpernia</taxon>
    </lineage>
</organism>
<dbReference type="STRING" id="1125876.SAMN05443292_1370"/>